<organism evidence="3 4">
    <name type="scientific">Candidatus Kerfeldbacteria bacterium RIFCSPHIGHO2_02_FULL_42_14</name>
    <dbReference type="NCBI Taxonomy" id="1798540"/>
    <lineage>
        <taxon>Bacteria</taxon>
        <taxon>Candidatus Kerfeldiibacteriota</taxon>
    </lineage>
</organism>
<evidence type="ECO:0000313" key="4">
    <source>
        <dbReference type="Proteomes" id="UP000177165"/>
    </source>
</evidence>
<dbReference type="Pfam" id="PF00534">
    <property type="entry name" value="Glycos_transf_1"/>
    <property type="match status" value="1"/>
</dbReference>
<dbReference type="GO" id="GO:0016758">
    <property type="term" value="F:hexosyltransferase activity"/>
    <property type="evidence" value="ECO:0007669"/>
    <property type="project" value="TreeGrafter"/>
</dbReference>
<feature type="domain" description="Glycosyltransferase subfamily 4-like N-terminal" evidence="2">
    <location>
        <begin position="15"/>
        <end position="186"/>
    </location>
</feature>
<dbReference type="InterPro" id="IPR028098">
    <property type="entry name" value="Glyco_trans_4-like_N"/>
</dbReference>
<feature type="domain" description="Glycosyl transferase family 1" evidence="1">
    <location>
        <begin position="199"/>
        <end position="369"/>
    </location>
</feature>
<dbReference type="PANTHER" id="PTHR45947:SF3">
    <property type="entry name" value="SULFOQUINOVOSYL TRANSFERASE SQD2"/>
    <property type="match status" value="1"/>
</dbReference>
<dbReference type="Pfam" id="PF13439">
    <property type="entry name" value="Glyco_transf_4"/>
    <property type="match status" value="1"/>
</dbReference>
<dbReference type="PANTHER" id="PTHR45947">
    <property type="entry name" value="SULFOQUINOVOSYL TRANSFERASE SQD2"/>
    <property type="match status" value="1"/>
</dbReference>
<dbReference type="AlphaFoldDB" id="A0A1G2ASI4"/>
<dbReference type="Proteomes" id="UP000177165">
    <property type="component" value="Unassembled WGS sequence"/>
</dbReference>
<reference evidence="3 4" key="1">
    <citation type="journal article" date="2016" name="Nat. Commun.">
        <title>Thousands of microbial genomes shed light on interconnected biogeochemical processes in an aquifer system.</title>
        <authorList>
            <person name="Anantharaman K."/>
            <person name="Brown C.T."/>
            <person name="Hug L.A."/>
            <person name="Sharon I."/>
            <person name="Castelle C.J."/>
            <person name="Probst A.J."/>
            <person name="Thomas B.C."/>
            <person name="Singh A."/>
            <person name="Wilkins M.J."/>
            <person name="Karaoz U."/>
            <person name="Brodie E.L."/>
            <person name="Williams K.H."/>
            <person name="Hubbard S.S."/>
            <person name="Banfield J.F."/>
        </authorList>
    </citation>
    <scope>NUCLEOTIDE SEQUENCE [LARGE SCALE GENOMIC DNA]</scope>
</reference>
<dbReference type="SUPFAM" id="SSF53756">
    <property type="entry name" value="UDP-Glycosyltransferase/glycogen phosphorylase"/>
    <property type="match status" value="1"/>
</dbReference>
<evidence type="ECO:0000313" key="3">
    <source>
        <dbReference type="EMBL" id="OGY78980.1"/>
    </source>
</evidence>
<accession>A0A1G2ASI4</accession>
<evidence type="ECO:0000259" key="2">
    <source>
        <dbReference type="Pfam" id="PF13439"/>
    </source>
</evidence>
<dbReference type="Gene3D" id="3.40.50.2000">
    <property type="entry name" value="Glycogen Phosphorylase B"/>
    <property type="match status" value="2"/>
</dbReference>
<dbReference type="InterPro" id="IPR001296">
    <property type="entry name" value="Glyco_trans_1"/>
</dbReference>
<sequence length="389" mass="43702">MKRTLLVTLDFPPHIGGVARYYDQLSRHLPSDFFLVFAPSVSDAHEVSAQRAYDQHVTFRVLRGRFFWKWMWPHWLPLLWRVGCVVRKEHIEHVLVGQILPVGTVLWLLNLISSIGVFPVFSYTVMTHAMDVMLVHQTPRKKWLAKHILANAHSVTSVSTFTKEYLQRFGVVENRLHVLPPGVSTSMFGSSTSRSDIRKEMQCEDAFLLLSVGRLVERKGYDRVIQALSALSGRYPHIHYLIVGAGPYETALRALVVRTGLVNRVHLIGQVSDNNLPSYYATCDVFILPTRVLDAGKDVEGFGIVFLEAASFGKPVIAGNTGGVTDAVIDEVTGLLVDPENISHLATAIERLYTNPVLRSRFGEAGKKRVQEQFQWPTIAKKFEALLSS</sequence>
<protein>
    <recommendedName>
        <fullName evidence="5">Glycosyl transferase family 1 domain-containing protein</fullName>
    </recommendedName>
</protein>
<comment type="caution">
    <text evidence="3">The sequence shown here is derived from an EMBL/GenBank/DDBJ whole genome shotgun (WGS) entry which is preliminary data.</text>
</comment>
<evidence type="ECO:0008006" key="5">
    <source>
        <dbReference type="Google" id="ProtNLM"/>
    </source>
</evidence>
<dbReference type="CDD" id="cd03801">
    <property type="entry name" value="GT4_PimA-like"/>
    <property type="match status" value="1"/>
</dbReference>
<dbReference type="EMBL" id="MHKB01000011">
    <property type="protein sequence ID" value="OGY78980.1"/>
    <property type="molecule type" value="Genomic_DNA"/>
</dbReference>
<proteinExistence type="predicted"/>
<name>A0A1G2ASI4_9BACT</name>
<dbReference type="STRING" id="1798540.A3B74_03785"/>
<dbReference type="InterPro" id="IPR050194">
    <property type="entry name" value="Glycosyltransferase_grp1"/>
</dbReference>
<evidence type="ECO:0000259" key="1">
    <source>
        <dbReference type="Pfam" id="PF00534"/>
    </source>
</evidence>
<gene>
    <name evidence="3" type="ORF">A3B74_03785</name>
</gene>